<keyword evidence="2" id="KW-1185">Reference proteome</keyword>
<dbReference type="VEuPathDB" id="VectorBase:RPRC014341"/>
<dbReference type="eggNOG" id="KOG1965">
    <property type="taxonomic scope" value="Eukaryota"/>
</dbReference>
<dbReference type="Gene3D" id="2.60.120.10">
    <property type="entry name" value="Jelly Rolls"/>
    <property type="match status" value="1"/>
</dbReference>
<dbReference type="InterPro" id="IPR018490">
    <property type="entry name" value="cNMP-bd_dom_sf"/>
</dbReference>
<dbReference type="InParanoid" id="T1IDH1"/>
<accession>T1IDH1</accession>
<reference evidence="1" key="1">
    <citation type="submission" date="2015-05" db="UniProtKB">
        <authorList>
            <consortium name="EnsemblMetazoa"/>
        </authorList>
    </citation>
    <scope>IDENTIFICATION</scope>
</reference>
<dbReference type="SUPFAM" id="SSF51206">
    <property type="entry name" value="cAMP-binding domain-like"/>
    <property type="match status" value="1"/>
</dbReference>
<evidence type="ECO:0000313" key="2">
    <source>
        <dbReference type="Proteomes" id="UP000015103"/>
    </source>
</evidence>
<sequence length="1082" mass="125726">MAGMSYTTSHSVQLLKNCTVYTKSIEQLLEGEAFVSTVLSIFLLHFSNVEDVHTPVSIYDIITKGVLFAKACFVGVIVGIILSPMITKNDGHLIEVTPLLVGITLKYVKQSSGKKSEIFIDNFYAWQFYILEYTVFVVSGVISAFRGRHVIEDLLRGLLMYFYAILLRAIIWFSWYFLGDFIFGVNLSKKIAWIGTFAAYKTSTPLLLVYDNLIKIENTESKGGIGSIVSFFICFHCLFSSLFIPCLCKYFGLTDFSKKRLRRINYLLKRILNQRRKTIESQQKNIISANANLESIDYLTKIYKPKKRITTVDGYLKSKGVCTPRLASNISTDTEKSEESSEPIEENDDRPIQKQSSQDLVAKEHEINAYIKNSIRKRIYELQINSSGRQFSEEIISKKTHLFLTKKLDTPSLDKSWRRKKIHSTLSFAFLTKMQDFTNHFKSMSLRKPANFIRADFFNVISSPSYKLFLTTIIVIDSLLQFILVCIYYSQENYDYNGTLFTYATKEGPVLSSNINSSSTILQRKNITQKNIYANYLQATDHFCYGLFLGEFVFQILGWGFVQYFQQKTWFVEFSISIIVRSIEQVMFYLEINNEDVLQVDEIIMLLKSMFILRLVVVEQYFNKTIFSHIKHIVEYLKNRLLMNRLEREYGMAISHGDILQHYQNIFRSTETGRLLKKQWLNIRKTNKINMALLAEINNEVAVAMKSKKVAINVLKDSEYYIQELKQTGHVLEFETVILKKNLEEVKKRVKETIKVAPPRPKTLLQQVYWLRGDQSCSNYLLNHAEMVTFKAKERIIDFDEESSSLFIIVSGVCRYFYKPTVKSLNEWLLLGMLPNSDYFLHLRFKEVQQDIIEPGNLIGEFGLLTGRPYNVRIICENNVNSIKIPYQHLIKLFHKCHFGNIRLAKLWKTIGIRFCSKHFLPHFETLSRECLIPQLHKSLVPLLEHIKLVNLTDDISEVVLIEGTARDSLSRRHLTAPLHIKPQGQKLIVNYKNIPKDIPTRLMFIPKPGVNILDVVKSNDVFKNYIKYSRFVPKPFGEEMCLKARNKIKMIRLDHITKPKSEISMGCELHYKLKKLYYKLY</sequence>
<dbReference type="InterPro" id="IPR014710">
    <property type="entry name" value="RmlC-like_jellyroll"/>
</dbReference>
<name>T1IDH1_RHOPR</name>
<dbReference type="STRING" id="13249.T1IDH1"/>
<protein>
    <submittedName>
        <fullName evidence="1">Cyclic nucleotide-binding domain-containing protein</fullName>
    </submittedName>
</protein>
<dbReference type="CDD" id="cd00038">
    <property type="entry name" value="CAP_ED"/>
    <property type="match status" value="1"/>
</dbReference>
<dbReference type="AlphaFoldDB" id="T1IDH1"/>
<dbReference type="Proteomes" id="UP000015103">
    <property type="component" value="Unassembled WGS sequence"/>
</dbReference>
<dbReference type="EMBL" id="ACPB03000148">
    <property type="status" value="NOT_ANNOTATED_CDS"/>
    <property type="molecule type" value="Genomic_DNA"/>
</dbReference>
<proteinExistence type="predicted"/>
<dbReference type="InterPro" id="IPR000595">
    <property type="entry name" value="cNMP-bd_dom"/>
</dbReference>
<dbReference type="OMA" id="TETICET"/>
<dbReference type="PROSITE" id="PS50042">
    <property type="entry name" value="CNMP_BINDING_3"/>
    <property type="match status" value="1"/>
</dbReference>
<dbReference type="HOGENOM" id="CLU_285953_0_0_1"/>
<organism evidence="1 2">
    <name type="scientific">Rhodnius prolixus</name>
    <name type="common">Triatomid bug</name>
    <dbReference type="NCBI Taxonomy" id="13249"/>
    <lineage>
        <taxon>Eukaryota</taxon>
        <taxon>Metazoa</taxon>
        <taxon>Ecdysozoa</taxon>
        <taxon>Arthropoda</taxon>
        <taxon>Hexapoda</taxon>
        <taxon>Insecta</taxon>
        <taxon>Pterygota</taxon>
        <taxon>Neoptera</taxon>
        <taxon>Paraneoptera</taxon>
        <taxon>Hemiptera</taxon>
        <taxon>Heteroptera</taxon>
        <taxon>Panheteroptera</taxon>
        <taxon>Cimicomorpha</taxon>
        <taxon>Reduviidae</taxon>
        <taxon>Triatominae</taxon>
        <taxon>Rhodnius</taxon>
    </lineage>
</organism>
<dbReference type="EnsemblMetazoa" id="RPRC014341-RA">
    <property type="protein sequence ID" value="RPRC014341-PA"/>
    <property type="gene ID" value="RPRC014341"/>
</dbReference>
<evidence type="ECO:0000313" key="1">
    <source>
        <dbReference type="EnsemblMetazoa" id="RPRC014341-PA"/>
    </source>
</evidence>